<evidence type="ECO:0000313" key="2">
    <source>
        <dbReference type="Proteomes" id="UP000502996"/>
    </source>
</evidence>
<organism evidence="1 2">
    <name type="scientific">Nocardioides anomalus</name>
    <dbReference type="NCBI Taxonomy" id="2712223"/>
    <lineage>
        <taxon>Bacteria</taxon>
        <taxon>Bacillati</taxon>
        <taxon>Actinomycetota</taxon>
        <taxon>Actinomycetes</taxon>
        <taxon>Propionibacteriales</taxon>
        <taxon>Nocardioidaceae</taxon>
        <taxon>Nocardioides</taxon>
    </lineage>
</organism>
<sequence length="401" mass="41463">MGQMVIKYETLSLSQQVLERQEGHAQKLAAYLPAHADIGDSTGALLSIFDPLSKIAVEVGSDAARVLAELEQAMAGAVGDTQLDVADSDGKVGDAFSKLMGRIGVGGADGDYPDLGGPTLPAAGQSAPGDYGGVESYFWQKGAAAVEAVQGGVSDVQGLIRDVGDWGKNQPVSELVDASSFLVPGQAPENPVSDLRWSAGALLGSIDWVAEKFIGFSILDRCVFHPFAGDWQGIYKASEAWKHAGDAATGITRNHVGLVAATPATWEGLSGTSFRAAMTSIAGATYGLSAAYAYAGDLVKTLSTVTKLACSGIGSLLKMIADKLIKMAAEAATPVVGWIAGAVTAYDDIQDIIKWVRRVNTLIEMIASAIQDFAEAKVSIVDKAKLIEDLAQGAAGSAAAA</sequence>
<dbReference type="EMBL" id="CP049257">
    <property type="protein sequence ID" value="QIG45493.1"/>
    <property type="molecule type" value="Genomic_DNA"/>
</dbReference>
<reference evidence="1 2" key="1">
    <citation type="submission" date="2020-02" db="EMBL/GenBank/DDBJ databases">
        <title>Full genome sequence of Nocardioides sp. R-3366.</title>
        <authorList>
            <person name="Im W.-T."/>
        </authorList>
    </citation>
    <scope>NUCLEOTIDE SEQUENCE [LARGE SCALE GENOMIC DNA]</scope>
    <source>
        <strain evidence="1 2">R-3366</strain>
    </source>
</reference>
<evidence type="ECO:0008006" key="3">
    <source>
        <dbReference type="Google" id="ProtNLM"/>
    </source>
</evidence>
<dbReference type="KEGG" id="nano:G5V58_24545"/>
<name>A0A6G6WK29_9ACTN</name>
<dbReference type="RefSeq" id="WP_165238125.1">
    <property type="nucleotide sequence ID" value="NZ_CP049257.1"/>
</dbReference>
<keyword evidence="2" id="KW-1185">Reference proteome</keyword>
<gene>
    <name evidence="1" type="ORF">G5V58_24545</name>
</gene>
<accession>A0A6G6WK29</accession>
<proteinExistence type="predicted"/>
<evidence type="ECO:0000313" key="1">
    <source>
        <dbReference type="EMBL" id="QIG45493.1"/>
    </source>
</evidence>
<dbReference type="Proteomes" id="UP000502996">
    <property type="component" value="Chromosome"/>
</dbReference>
<dbReference type="AlphaFoldDB" id="A0A6G6WK29"/>
<protein>
    <recommendedName>
        <fullName evidence="3">WXG100 family type VII secretion target</fullName>
    </recommendedName>
</protein>